<reference evidence="1" key="1">
    <citation type="submission" date="2021-02" db="EMBL/GenBank/DDBJ databases">
        <authorList>
            <person name="Dougan E. K."/>
            <person name="Rhodes N."/>
            <person name="Thang M."/>
            <person name="Chan C."/>
        </authorList>
    </citation>
    <scope>NUCLEOTIDE SEQUENCE</scope>
</reference>
<dbReference type="AlphaFoldDB" id="A0A812N4J5"/>
<gene>
    <name evidence="1" type="primary">VPS11</name>
    <name evidence="1" type="ORF">SNAT2548_LOCUS14795</name>
</gene>
<sequence length="194" mass="21588">MQLPVLGLRLEERIVCRSVFGGRFSWPDLGVEHVYFTEGEQWYQDPAIGSVLHFRLRTAAAVLGRLDHITNCQQDCLELAQQRLASEECKDRPMDETWNQIWDDYLPTLIHEFGASIQQSSALPVLEALVATMKADGCVTLKHPQFQYIVGSQVTWCEGDPELIRGLAWICPESCGCAAAGASLPSYCPRSCAA</sequence>
<comment type="caution">
    <text evidence="1">The sequence shown here is derived from an EMBL/GenBank/DDBJ whole genome shotgun (WGS) entry which is preliminary data.</text>
</comment>
<dbReference type="EMBL" id="CAJNDS010001779">
    <property type="protein sequence ID" value="CAE7278908.1"/>
    <property type="molecule type" value="Genomic_DNA"/>
</dbReference>
<proteinExistence type="predicted"/>
<name>A0A812N4J5_9DINO</name>
<accession>A0A812N4J5</accession>
<dbReference type="Proteomes" id="UP000604046">
    <property type="component" value="Unassembled WGS sequence"/>
</dbReference>
<evidence type="ECO:0000313" key="2">
    <source>
        <dbReference type="Proteomes" id="UP000604046"/>
    </source>
</evidence>
<keyword evidence="2" id="KW-1185">Reference proteome</keyword>
<organism evidence="1 2">
    <name type="scientific">Symbiodinium natans</name>
    <dbReference type="NCBI Taxonomy" id="878477"/>
    <lineage>
        <taxon>Eukaryota</taxon>
        <taxon>Sar</taxon>
        <taxon>Alveolata</taxon>
        <taxon>Dinophyceae</taxon>
        <taxon>Suessiales</taxon>
        <taxon>Symbiodiniaceae</taxon>
        <taxon>Symbiodinium</taxon>
    </lineage>
</organism>
<protein>
    <submittedName>
        <fullName evidence="1">VPS11 protein</fullName>
    </submittedName>
</protein>
<evidence type="ECO:0000313" key="1">
    <source>
        <dbReference type="EMBL" id="CAE7278908.1"/>
    </source>
</evidence>